<accession>A0A2H3AZS6</accession>
<feature type="transmembrane region" description="Helical" evidence="1">
    <location>
        <begin position="21"/>
        <end position="42"/>
    </location>
</feature>
<feature type="transmembrane region" description="Helical" evidence="1">
    <location>
        <begin position="118"/>
        <end position="137"/>
    </location>
</feature>
<evidence type="ECO:0000313" key="3">
    <source>
        <dbReference type="Proteomes" id="UP000218334"/>
    </source>
</evidence>
<dbReference type="Proteomes" id="UP000218334">
    <property type="component" value="Unassembled WGS sequence"/>
</dbReference>
<evidence type="ECO:0000313" key="2">
    <source>
        <dbReference type="EMBL" id="PBK64135.1"/>
    </source>
</evidence>
<keyword evidence="3" id="KW-1185">Reference proteome</keyword>
<dbReference type="EMBL" id="KZ293453">
    <property type="protein sequence ID" value="PBK64135.1"/>
    <property type="molecule type" value="Genomic_DNA"/>
</dbReference>
<sequence length="138" mass="15449">MAQIGLAVFAGDQIYSYGIRLIEIGSSLLILCLCKTLVAWYIGAARGNGNHYGVVIITVRDRLRRRQERHGLPYWCGLHRGNMAEIGGRRGDRHPCPTTALTAPFMLKSITYRFIDKAFWIGVTTIFASAFTPLFCLL</sequence>
<gene>
    <name evidence="2" type="ORF">ARMSODRAFT_979272</name>
</gene>
<organism evidence="2 3">
    <name type="scientific">Armillaria solidipes</name>
    <dbReference type="NCBI Taxonomy" id="1076256"/>
    <lineage>
        <taxon>Eukaryota</taxon>
        <taxon>Fungi</taxon>
        <taxon>Dikarya</taxon>
        <taxon>Basidiomycota</taxon>
        <taxon>Agaricomycotina</taxon>
        <taxon>Agaricomycetes</taxon>
        <taxon>Agaricomycetidae</taxon>
        <taxon>Agaricales</taxon>
        <taxon>Marasmiineae</taxon>
        <taxon>Physalacriaceae</taxon>
        <taxon>Armillaria</taxon>
    </lineage>
</organism>
<protein>
    <submittedName>
        <fullName evidence="2">Uncharacterized protein</fullName>
    </submittedName>
</protein>
<proteinExistence type="predicted"/>
<keyword evidence="1" id="KW-0472">Membrane</keyword>
<keyword evidence="1" id="KW-0812">Transmembrane</keyword>
<dbReference type="STRING" id="1076256.A0A2H3AZS6"/>
<dbReference type="AlphaFoldDB" id="A0A2H3AZS6"/>
<evidence type="ECO:0000256" key="1">
    <source>
        <dbReference type="SAM" id="Phobius"/>
    </source>
</evidence>
<name>A0A2H3AZS6_9AGAR</name>
<reference evidence="2" key="1">
    <citation type="journal article" date="2017" name="Nat. Ecol. Evol.">
        <title>Lineage-specific genetic innovations streamline the genomes of Armillaria species to pathogenesis.</title>
        <authorList>
            <consortium name="DOE Joint Genome Institute"/>
            <person name="Sipos G."/>
            <person name="Prasanna A.N."/>
            <person name="Walter M.C."/>
            <person name="O'Connor E."/>
            <person name="Balint B."/>
            <person name="Krizsan K."/>
            <person name="Kiss B."/>
            <person name="Hess J."/>
            <person name="Varga T."/>
            <person name="Slot J."/>
            <person name="Riley R."/>
            <person name="Boka B."/>
            <person name="Rigling D."/>
            <person name="Barry K."/>
            <person name="Lee J."/>
            <person name="Mihaltcheva S."/>
            <person name="LaButti K."/>
            <person name="Lipzen A."/>
            <person name="Waldron R."/>
            <person name="Moloney N.M."/>
            <person name="Sperisen C."/>
            <person name="Kredics L."/>
            <person name="Vagvolgyi C."/>
            <person name="Patrignani A."/>
            <person name="Fitzpatrick D."/>
            <person name="Nagy I."/>
            <person name="Doyle S."/>
            <person name="Anderson J."/>
            <person name="Grigoriev I.V."/>
            <person name="Guldener U."/>
            <person name="Munsterkotter M."/>
            <person name="Nagy L.G."/>
        </authorList>
    </citation>
    <scope>NUCLEOTIDE SEQUENCE [LARGE SCALE GENOMIC DNA]</scope>
    <source>
        <strain evidence="2">28-4</strain>
    </source>
</reference>
<keyword evidence="1" id="KW-1133">Transmembrane helix</keyword>